<evidence type="ECO:0000256" key="3">
    <source>
        <dbReference type="ARBA" id="ARBA00004669"/>
    </source>
</evidence>
<evidence type="ECO:0000256" key="6">
    <source>
        <dbReference type="ARBA" id="ARBA00022490"/>
    </source>
</evidence>
<comment type="catalytic activity">
    <reaction evidence="11">
        <text>IMP + diphosphate = hypoxanthine + 5-phospho-alpha-D-ribose 1-diphosphate</text>
        <dbReference type="Rhea" id="RHEA:17973"/>
        <dbReference type="ChEBI" id="CHEBI:17368"/>
        <dbReference type="ChEBI" id="CHEBI:33019"/>
        <dbReference type="ChEBI" id="CHEBI:58017"/>
        <dbReference type="ChEBI" id="CHEBI:58053"/>
        <dbReference type="EC" id="2.4.2.8"/>
    </reaction>
    <physiologicalReaction direction="right-to-left" evidence="11">
        <dbReference type="Rhea" id="RHEA:17975"/>
    </physiologicalReaction>
</comment>
<dbReference type="GO" id="GO:0000287">
    <property type="term" value="F:magnesium ion binding"/>
    <property type="evidence" value="ECO:0007669"/>
    <property type="project" value="TreeGrafter"/>
</dbReference>
<organism evidence="12 13">
    <name type="scientific">Myodes glareolus</name>
    <name type="common">Bank vole</name>
    <name type="synonym">Clethrionomys glareolus</name>
    <dbReference type="NCBI Taxonomy" id="447135"/>
    <lineage>
        <taxon>Eukaryota</taxon>
        <taxon>Metazoa</taxon>
        <taxon>Chordata</taxon>
        <taxon>Craniata</taxon>
        <taxon>Vertebrata</taxon>
        <taxon>Euteleostomi</taxon>
        <taxon>Mammalia</taxon>
        <taxon>Eutheria</taxon>
        <taxon>Euarchontoglires</taxon>
        <taxon>Glires</taxon>
        <taxon>Rodentia</taxon>
        <taxon>Myomorpha</taxon>
        <taxon>Muroidea</taxon>
        <taxon>Cricetidae</taxon>
        <taxon>Arvicolinae</taxon>
        <taxon>Myodes</taxon>
    </lineage>
</organism>
<dbReference type="GO" id="GO:0046100">
    <property type="term" value="P:hypoxanthine metabolic process"/>
    <property type="evidence" value="ECO:0007669"/>
    <property type="project" value="TreeGrafter"/>
</dbReference>
<gene>
    <name evidence="12" type="ORF">U0070_006218</name>
</gene>
<sequence length="100" mass="11618">MLYISDDEPGYDLDLFCIPNHYAKDLEKVFIPHGLIMDRTERLARDVMKEMGGHHIVALCVLKGGYKFFADLLDYIKALNRNSDKSIPMTVDFIRLKSYF</sequence>
<dbReference type="EC" id="2.4.2.8" evidence="4"/>
<comment type="catalytic activity">
    <reaction evidence="10">
        <text>GMP + diphosphate = guanine + 5-phospho-alpha-D-ribose 1-diphosphate</text>
        <dbReference type="Rhea" id="RHEA:25424"/>
        <dbReference type="ChEBI" id="CHEBI:16235"/>
        <dbReference type="ChEBI" id="CHEBI:33019"/>
        <dbReference type="ChEBI" id="CHEBI:58017"/>
        <dbReference type="ChEBI" id="CHEBI:58115"/>
        <dbReference type="EC" id="2.4.2.8"/>
    </reaction>
    <physiologicalReaction direction="right-to-left" evidence="10">
        <dbReference type="Rhea" id="RHEA:25426"/>
    </physiologicalReaction>
</comment>
<evidence type="ECO:0000256" key="9">
    <source>
        <dbReference type="ARBA" id="ARBA00022726"/>
    </source>
</evidence>
<feature type="non-terminal residue" evidence="12">
    <location>
        <position position="100"/>
    </location>
</feature>
<dbReference type="GO" id="GO:0005829">
    <property type="term" value="C:cytosol"/>
    <property type="evidence" value="ECO:0007669"/>
    <property type="project" value="TreeGrafter"/>
</dbReference>
<dbReference type="GO" id="GO:0006178">
    <property type="term" value="P:guanine salvage"/>
    <property type="evidence" value="ECO:0007669"/>
    <property type="project" value="TreeGrafter"/>
</dbReference>
<evidence type="ECO:0000313" key="12">
    <source>
        <dbReference type="EMBL" id="KAK7798768.1"/>
    </source>
</evidence>
<dbReference type="EMBL" id="JBBHLL010000666">
    <property type="protein sequence ID" value="KAK7798768.1"/>
    <property type="molecule type" value="Genomic_DNA"/>
</dbReference>
<dbReference type="FunFam" id="3.40.50.2020:FF:000145">
    <property type="entry name" value="Uncharacterized protein"/>
    <property type="match status" value="1"/>
</dbReference>
<evidence type="ECO:0000256" key="7">
    <source>
        <dbReference type="ARBA" id="ARBA00022676"/>
    </source>
</evidence>
<dbReference type="AlphaFoldDB" id="A0AAW0H7Z5"/>
<keyword evidence="13" id="KW-1185">Reference proteome</keyword>
<comment type="cofactor">
    <cofactor evidence="1">
        <name>Mg(2+)</name>
        <dbReference type="ChEBI" id="CHEBI:18420"/>
    </cofactor>
</comment>
<dbReference type="SUPFAM" id="SSF53271">
    <property type="entry name" value="PRTase-like"/>
    <property type="match status" value="1"/>
</dbReference>
<comment type="caution">
    <text evidence="12">The sequence shown here is derived from an EMBL/GenBank/DDBJ whole genome shotgun (WGS) entry which is preliminary data.</text>
</comment>
<keyword evidence="9" id="KW-0660">Purine salvage</keyword>
<dbReference type="InterPro" id="IPR050408">
    <property type="entry name" value="HGPRT"/>
</dbReference>
<evidence type="ECO:0000256" key="11">
    <source>
        <dbReference type="ARBA" id="ARBA00049402"/>
    </source>
</evidence>
<evidence type="ECO:0000256" key="10">
    <source>
        <dbReference type="ARBA" id="ARBA00048811"/>
    </source>
</evidence>
<dbReference type="GO" id="GO:0032263">
    <property type="term" value="P:GMP salvage"/>
    <property type="evidence" value="ECO:0007669"/>
    <property type="project" value="TreeGrafter"/>
</dbReference>
<keyword evidence="8" id="KW-0808">Transferase</keyword>
<comment type="pathway">
    <text evidence="3">Purine metabolism; IMP biosynthesis via salvage pathway; IMP from hypoxanthine: step 1/1.</text>
</comment>
<protein>
    <recommendedName>
        <fullName evidence="5">Hypoxanthine-guanine phosphoribosyltransferase</fullName>
        <ecNumber evidence="4">2.4.2.8</ecNumber>
    </recommendedName>
</protein>
<evidence type="ECO:0000256" key="4">
    <source>
        <dbReference type="ARBA" id="ARBA00011895"/>
    </source>
</evidence>
<evidence type="ECO:0000256" key="1">
    <source>
        <dbReference type="ARBA" id="ARBA00001946"/>
    </source>
</evidence>
<evidence type="ECO:0000256" key="5">
    <source>
        <dbReference type="ARBA" id="ARBA00022099"/>
    </source>
</evidence>
<keyword evidence="7" id="KW-0328">Glycosyltransferase</keyword>
<dbReference type="PANTHER" id="PTHR43340:SF6">
    <property type="entry name" value="HYPOXANTHINE-GUANINE PHOSPHORIBOSYLTRANSFERASE"/>
    <property type="match status" value="1"/>
</dbReference>
<comment type="subcellular location">
    <subcellularLocation>
        <location evidence="2">Cytoplasm</location>
    </subcellularLocation>
</comment>
<dbReference type="InterPro" id="IPR029057">
    <property type="entry name" value="PRTase-like"/>
</dbReference>
<dbReference type="Gene3D" id="3.40.50.2020">
    <property type="match status" value="1"/>
</dbReference>
<accession>A0AAW0H7Z5</accession>
<dbReference type="PANTHER" id="PTHR43340">
    <property type="entry name" value="HYPOXANTHINE-GUANINE PHOSPHORIBOSYLTRANSFERASE"/>
    <property type="match status" value="1"/>
</dbReference>
<proteinExistence type="predicted"/>
<reference evidence="12 13" key="1">
    <citation type="journal article" date="2023" name="bioRxiv">
        <title>Conserved and derived expression patterns and positive selection on dental genes reveal complex evolutionary context of ever-growing rodent molars.</title>
        <authorList>
            <person name="Calamari Z.T."/>
            <person name="Song A."/>
            <person name="Cohen E."/>
            <person name="Akter M."/>
            <person name="Roy R.D."/>
            <person name="Hallikas O."/>
            <person name="Christensen M.M."/>
            <person name="Li P."/>
            <person name="Marangoni P."/>
            <person name="Jernvall J."/>
            <person name="Klein O.D."/>
        </authorList>
    </citation>
    <scope>NUCLEOTIDE SEQUENCE [LARGE SCALE GENOMIC DNA]</scope>
    <source>
        <strain evidence="12">V071</strain>
    </source>
</reference>
<dbReference type="GO" id="GO:0006166">
    <property type="term" value="P:purine ribonucleoside salvage"/>
    <property type="evidence" value="ECO:0007669"/>
    <property type="project" value="UniProtKB-KW"/>
</dbReference>
<name>A0AAW0H7Z5_MYOGA</name>
<evidence type="ECO:0000256" key="8">
    <source>
        <dbReference type="ARBA" id="ARBA00022679"/>
    </source>
</evidence>
<dbReference type="GO" id="GO:0032264">
    <property type="term" value="P:IMP salvage"/>
    <property type="evidence" value="ECO:0007669"/>
    <property type="project" value="TreeGrafter"/>
</dbReference>
<keyword evidence="6" id="KW-0963">Cytoplasm</keyword>
<dbReference type="GO" id="GO:0004422">
    <property type="term" value="F:hypoxanthine phosphoribosyltransferase activity"/>
    <property type="evidence" value="ECO:0007669"/>
    <property type="project" value="TreeGrafter"/>
</dbReference>
<evidence type="ECO:0000313" key="13">
    <source>
        <dbReference type="Proteomes" id="UP001488838"/>
    </source>
</evidence>
<evidence type="ECO:0000256" key="2">
    <source>
        <dbReference type="ARBA" id="ARBA00004496"/>
    </source>
</evidence>
<dbReference type="Proteomes" id="UP001488838">
    <property type="component" value="Unassembled WGS sequence"/>
</dbReference>